<dbReference type="GO" id="GO:0005856">
    <property type="term" value="C:cytoskeleton"/>
    <property type="evidence" value="ECO:0007669"/>
    <property type="project" value="TreeGrafter"/>
</dbReference>
<feature type="domain" description="Class II aldolase/adducin N-terminal" evidence="1">
    <location>
        <begin position="56"/>
        <end position="239"/>
    </location>
</feature>
<dbReference type="Gene3D" id="3.40.225.10">
    <property type="entry name" value="Class II aldolase/adducin N-terminal domain"/>
    <property type="match status" value="1"/>
</dbReference>
<dbReference type="NCBIfam" id="NF004855">
    <property type="entry name" value="PRK06208.1"/>
    <property type="match status" value="1"/>
</dbReference>
<dbReference type="InterPro" id="IPR051017">
    <property type="entry name" value="Aldolase-II_Adducin_sf"/>
</dbReference>
<accession>A0A0C9SQM1</accession>
<dbReference type="InterPro" id="IPR001303">
    <property type="entry name" value="Aldolase_II/adducin_N"/>
</dbReference>
<evidence type="ECO:0000313" key="2">
    <source>
        <dbReference type="EMBL" id="KII83922.1"/>
    </source>
</evidence>
<dbReference type="EMBL" id="KN832573">
    <property type="protein sequence ID" value="KII83922.1"/>
    <property type="molecule type" value="Genomic_DNA"/>
</dbReference>
<proteinExistence type="predicted"/>
<name>A0A0C9SQM1_PLICR</name>
<dbReference type="PANTHER" id="PTHR10672">
    <property type="entry name" value="ADDUCIN"/>
    <property type="match status" value="1"/>
</dbReference>
<dbReference type="PANTHER" id="PTHR10672:SF39">
    <property type="entry name" value="CLASS II ALDOLASE_ADDUCIN N-TERMINAL DOMAIN-CONTAINING PROTEIN"/>
    <property type="match status" value="1"/>
</dbReference>
<dbReference type="GO" id="GO:0051015">
    <property type="term" value="F:actin filament binding"/>
    <property type="evidence" value="ECO:0007669"/>
    <property type="project" value="TreeGrafter"/>
</dbReference>
<dbReference type="InterPro" id="IPR036409">
    <property type="entry name" value="Aldolase_II/adducin_N_sf"/>
</dbReference>
<sequence length="309" mass="34745">MAPIATETTAAATRTEHNDDLEYTKQLEYVDENTRSAFPKHPKFPSKLEERAFLKFRLAQACRIFGHFQYDEGVAGHITVRDPIKPDCFWVNPFGAHFSTIHADDLMLVDHYGRVQKESAPGKLLNYAGFMIHSAVHRARPDVHAIAHAHTIHGKAFGAFGKKLEPYNQDVCAFYNDHGVYGQFKGIVTEEEEVQQIAQALGNNKALIMQNHGLLVATPTIEASVFYFGCLERSCKVQLMIEAAAAGNGQRPIPIAPDDAYETYKTMGDINGGWFTGLPEFQALEAREGVRYNFKTYKPERFERDLEGF</sequence>
<protein>
    <recommendedName>
        <fullName evidence="1">Class II aldolase/adducin N-terminal domain-containing protein</fullName>
    </recommendedName>
</protein>
<dbReference type="FunFam" id="3.40.225.10:FF:000009">
    <property type="entry name" value="Class II aldolase/adducin N-terminal"/>
    <property type="match status" value="1"/>
</dbReference>
<dbReference type="OrthoDB" id="3238794at2759"/>
<organism evidence="2 3">
    <name type="scientific">Plicaturopsis crispa FD-325 SS-3</name>
    <dbReference type="NCBI Taxonomy" id="944288"/>
    <lineage>
        <taxon>Eukaryota</taxon>
        <taxon>Fungi</taxon>
        <taxon>Dikarya</taxon>
        <taxon>Basidiomycota</taxon>
        <taxon>Agaricomycotina</taxon>
        <taxon>Agaricomycetes</taxon>
        <taxon>Agaricomycetidae</taxon>
        <taxon>Amylocorticiales</taxon>
        <taxon>Amylocorticiaceae</taxon>
        <taxon>Plicatura</taxon>
        <taxon>Plicaturopsis crispa</taxon>
    </lineage>
</organism>
<dbReference type="AlphaFoldDB" id="A0A0C9SQM1"/>
<dbReference type="Pfam" id="PF00596">
    <property type="entry name" value="Aldolase_II"/>
    <property type="match status" value="1"/>
</dbReference>
<dbReference type="Proteomes" id="UP000053263">
    <property type="component" value="Unassembled WGS sequence"/>
</dbReference>
<keyword evidence="3" id="KW-1185">Reference proteome</keyword>
<dbReference type="SMART" id="SM01007">
    <property type="entry name" value="Aldolase_II"/>
    <property type="match status" value="1"/>
</dbReference>
<dbReference type="HOGENOM" id="CLU_006033_1_2_1"/>
<reference evidence="2 3" key="1">
    <citation type="submission" date="2014-06" db="EMBL/GenBank/DDBJ databases">
        <title>Evolutionary Origins and Diversification of the Mycorrhizal Mutualists.</title>
        <authorList>
            <consortium name="DOE Joint Genome Institute"/>
            <consortium name="Mycorrhizal Genomics Consortium"/>
            <person name="Kohler A."/>
            <person name="Kuo A."/>
            <person name="Nagy L.G."/>
            <person name="Floudas D."/>
            <person name="Copeland A."/>
            <person name="Barry K.W."/>
            <person name="Cichocki N."/>
            <person name="Veneault-Fourrey C."/>
            <person name="LaButti K."/>
            <person name="Lindquist E.A."/>
            <person name="Lipzen A."/>
            <person name="Lundell T."/>
            <person name="Morin E."/>
            <person name="Murat C."/>
            <person name="Riley R."/>
            <person name="Ohm R."/>
            <person name="Sun H."/>
            <person name="Tunlid A."/>
            <person name="Henrissat B."/>
            <person name="Grigoriev I.V."/>
            <person name="Hibbett D.S."/>
            <person name="Martin F."/>
        </authorList>
    </citation>
    <scope>NUCLEOTIDE SEQUENCE [LARGE SCALE GENOMIC DNA]</scope>
    <source>
        <strain evidence="2 3">FD-325 SS-3</strain>
    </source>
</reference>
<evidence type="ECO:0000313" key="3">
    <source>
        <dbReference type="Proteomes" id="UP000053263"/>
    </source>
</evidence>
<evidence type="ECO:0000259" key="1">
    <source>
        <dbReference type="SMART" id="SM01007"/>
    </source>
</evidence>
<gene>
    <name evidence="2" type="ORF">PLICRDRAFT_32638</name>
</gene>
<dbReference type="SUPFAM" id="SSF53639">
    <property type="entry name" value="AraD/HMP-PK domain-like"/>
    <property type="match status" value="1"/>
</dbReference>